<evidence type="ECO:0000256" key="1">
    <source>
        <dbReference type="SAM" id="MobiDB-lite"/>
    </source>
</evidence>
<dbReference type="Proteomes" id="UP001279734">
    <property type="component" value="Unassembled WGS sequence"/>
</dbReference>
<reference evidence="2" key="1">
    <citation type="submission" date="2023-05" db="EMBL/GenBank/DDBJ databases">
        <title>Nepenthes gracilis genome sequencing.</title>
        <authorList>
            <person name="Fukushima K."/>
        </authorList>
    </citation>
    <scope>NUCLEOTIDE SEQUENCE</scope>
    <source>
        <strain evidence="2">SING2019-196</strain>
    </source>
</reference>
<name>A0AAD3T9C1_NEPGR</name>
<gene>
    <name evidence="2" type="ORF">Nepgr_027903</name>
</gene>
<feature type="region of interest" description="Disordered" evidence="1">
    <location>
        <begin position="1"/>
        <end position="28"/>
    </location>
</feature>
<comment type="caution">
    <text evidence="2">The sequence shown here is derived from an EMBL/GenBank/DDBJ whole genome shotgun (WGS) entry which is preliminary data.</text>
</comment>
<dbReference type="EMBL" id="BSYO01000030">
    <property type="protein sequence ID" value="GMH26060.1"/>
    <property type="molecule type" value="Genomic_DNA"/>
</dbReference>
<keyword evidence="3" id="KW-1185">Reference proteome</keyword>
<evidence type="ECO:0000313" key="2">
    <source>
        <dbReference type="EMBL" id="GMH26060.1"/>
    </source>
</evidence>
<protein>
    <submittedName>
        <fullName evidence="2">Uncharacterized protein</fullName>
    </submittedName>
</protein>
<feature type="compositionally biased region" description="Basic residues" evidence="1">
    <location>
        <begin position="47"/>
        <end position="57"/>
    </location>
</feature>
<organism evidence="2 3">
    <name type="scientific">Nepenthes gracilis</name>
    <name type="common">Slender pitcher plant</name>
    <dbReference type="NCBI Taxonomy" id="150966"/>
    <lineage>
        <taxon>Eukaryota</taxon>
        <taxon>Viridiplantae</taxon>
        <taxon>Streptophyta</taxon>
        <taxon>Embryophyta</taxon>
        <taxon>Tracheophyta</taxon>
        <taxon>Spermatophyta</taxon>
        <taxon>Magnoliopsida</taxon>
        <taxon>eudicotyledons</taxon>
        <taxon>Gunneridae</taxon>
        <taxon>Pentapetalae</taxon>
        <taxon>Caryophyllales</taxon>
        <taxon>Nepenthaceae</taxon>
        <taxon>Nepenthes</taxon>
    </lineage>
</organism>
<accession>A0AAD3T9C1</accession>
<proteinExistence type="predicted"/>
<feature type="compositionally biased region" description="Basic and acidic residues" evidence="1">
    <location>
        <begin position="1"/>
        <end position="11"/>
    </location>
</feature>
<evidence type="ECO:0000313" key="3">
    <source>
        <dbReference type="Proteomes" id="UP001279734"/>
    </source>
</evidence>
<dbReference type="AlphaFoldDB" id="A0AAD3T9C1"/>
<feature type="region of interest" description="Disordered" evidence="1">
    <location>
        <begin position="47"/>
        <end position="72"/>
    </location>
</feature>
<sequence>MRAVRALREPSARPIGDHPQLASPAAGGGLPNWAAYAQKCSISFFKKNGKKSRRRRCPLSARRPAVHRPPNG</sequence>